<dbReference type="EMBL" id="BAAAZR010000063">
    <property type="protein sequence ID" value="GAA3845245.1"/>
    <property type="molecule type" value="Genomic_DNA"/>
</dbReference>
<sequence>MPVSFLSAEQRSRYGVFNAVPDIAQLGAFFHLDADDRRRAMAATARATSSAGPCN</sequence>
<evidence type="ECO:0008006" key="3">
    <source>
        <dbReference type="Google" id="ProtNLM"/>
    </source>
</evidence>
<name>A0ABP7JJ00_9ACTN</name>
<dbReference type="Proteomes" id="UP001500888">
    <property type="component" value="Unassembled WGS sequence"/>
</dbReference>
<proteinExistence type="predicted"/>
<keyword evidence="2" id="KW-1185">Reference proteome</keyword>
<protein>
    <recommendedName>
        <fullName evidence="3">DUF4158 domain-containing protein</fullName>
    </recommendedName>
</protein>
<organism evidence="1 2">
    <name type="scientific">Sphaerisporangium flaviroseum</name>
    <dbReference type="NCBI Taxonomy" id="509199"/>
    <lineage>
        <taxon>Bacteria</taxon>
        <taxon>Bacillati</taxon>
        <taxon>Actinomycetota</taxon>
        <taxon>Actinomycetes</taxon>
        <taxon>Streptosporangiales</taxon>
        <taxon>Streptosporangiaceae</taxon>
        <taxon>Sphaerisporangium</taxon>
    </lineage>
</organism>
<evidence type="ECO:0000313" key="2">
    <source>
        <dbReference type="Proteomes" id="UP001500888"/>
    </source>
</evidence>
<accession>A0ABP7JJ00</accession>
<dbReference type="RefSeq" id="WP_344953135.1">
    <property type="nucleotide sequence ID" value="NZ_BAAAZR010000063.1"/>
</dbReference>
<reference evidence="2" key="1">
    <citation type="journal article" date="2019" name="Int. J. Syst. Evol. Microbiol.">
        <title>The Global Catalogue of Microorganisms (GCM) 10K type strain sequencing project: providing services to taxonomists for standard genome sequencing and annotation.</title>
        <authorList>
            <consortium name="The Broad Institute Genomics Platform"/>
            <consortium name="The Broad Institute Genome Sequencing Center for Infectious Disease"/>
            <person name="Wu L."/>
            <person name="Ma J."/>
        </authorList>
    </citation>
    <scope>NUCLEOTIDE SEQUENCE [LARGE SCALE GENOMIC DNA]</scope>
    <source>
        <strain evidence="2">JCM 16908</strain>
    </source>
</reference>
<gene>
    <name evidence="1" type="ORF">GCM10022226_80530</name>
</gene>
<evidence type="ECO:0000313" key="1">
    <source>
        <dbReference type="EMBL" id="GAA3845245.1"/>
    </source>
</evidence>
<comment type="caution">
    <text evidence="1">The sequence shown here is derived from an EMBL/GenBank/DDBJ whole genome shotgun (WGS) entry which is preliminary data.</text>
</comment>